<evidence type="ECO:0000313" key="13">
    <source>
        <dbReference type="EMBL" id="CAF0695815.1"/>
    </source>
</evidence>
<dbReference type="Gene3D" id="1.10.486.10">
    <property type="entry name" value="PCRA, domain 4"/>
    <property type="match status" value="1"/>
</dbReference>
<dbReference type="InterPro" id="IPR014016">
    <property type="entry name" value="UvrD-like_ATP-bd"/>
</dbReference>
<dbReference type="Proteomes" id="UP000663859">
    <property type="component" value="Unassembled WGS sequence"/>
</dbReference>
<proteinExistence type="inferred from homology"/>
<dbReference type="PANTHER" id="PTHR11070">
    <property type="entry name" value="UVRD / RECB / PCRA DNA HELICASE FAMILY MEMBER"/>
    <property type="match status" value="1"/>
</dbReference>
<evidence type="ECO:0000256" key="7">
    <source>
        <dbReference type="ARBA" id="ARBA00034617"/>
    </source>
</evidence>
<dbReference type="CDD" id="cd17932">
    <property type="entry name" value="DEXQc_UvrD"/>
    <property type="match status" value="1"/>
</dbReference>
<dbReference type="GO" id="GO:0043138">
    <property type="term" value="F:3'-5' DNA helicase activity"/>
    <property type="evidence" value="ECO:0007669"/>
    <property type="project" value="UniProtKB-EC"/>
</dbReference>
<dbReference type="SUPFAM" id="SSF52540">
    <property type="entry name" value="P-loop containing nucleoside triphosphate hydrolases"/>
    <property type="match status" value="1"/>
</dbReference>
<dbReference type="EMBL" id="CAJNOB010000012">
    <property type="protein sequence ID" value="CAF0695815.1"/>
    <property type="molecule type" value="Genomic_DNA"/>
</dbReference>
<keyword evidence="6" id="KW-0413">Isomerase</keyword>
<dbReference type="InterPro" id="IPR013986">
    <property type="entry name" value="DExx_box_DNA_helicase_dom_sf"/>
</dbReference>
<name>A0A8J2FSD6_9BACT</name>
<dbReference type="Pfam" id="PF00580">
    <property type="entry name" value="UvrD-helicase"/>
    <property type="match status" value="1"/>
</dbReference>
<keyword evidence="4 10" id="KW-0347">Helicase</keyword>
<comment type="caution">
    <text evidence="13">The sequence shown here is derived from an EMBL/GenBank/DDBJ whole genome shotgun (WGS) entry which is preliminary data.</text>
</comment>
<accession>A0A8J2FSD6</accession>
<dbReference type="EC" id="5.6.2.4" evidence="8"/>
<evidence type="ECO:0000256" key="1">
    <source>
        <dbReference type="ARBA" id="ARBA00009922"/>
    </source>
</evidence>
<dbReference type="PANTHER" id="PTHR11070:SF3">
    <property type="entry name" value="DNA 3'-5' HELICASE"/>
    <property type="match status" value="1"/>
</dbReference>
<dbReference type="GO" id="GO:0005829">
    <property type="term" value="C:cytosol"/>
    <property type="evidence" value="ECO:0007669"/>
    <property type="project" value="TreeGrafter"/>
</dbReference>
<comment type="catalytic activity">
    <reaction evidence="7">
        <text>Couples ATP hydrolysis with the unwinding of duplex DNA by translocating in the 3'-5' direction.</text>
        <dbReference type="EC" id="5.6.2.4"/>
    </reaction>
</comment>
<gene>
    <name evidence="13" type="ORF">MPNT_20021</name>
</gene>
<evidence type="ECO:0000256" key="8">
    <source>
        <dbReference type="ARBA" id="ARBA00034808"/>
    </source>
</evidence>
<evidence type="ECO:0000259" key="12">
    <source>
        <dbReference type="PROSITE" id="PS51217"/>
    </source>
</evidence>
<evidence type="ECO:0000256" key="2">
    <source>
        <dbReference type="ARBA" id="ARBA00022741"/>
    </source>
</evidence>
<keyword evidence="2 10" id="KW-0547">Nucleotide-binding</keyword>
<organism evidence="13 14">
    <name type="scientific">Candidatus Methylacidithermus pantelleriae</name>
    <dbReference type="NCBI Taxonomy" id="2744239"/>
    <lineage>
        <taxon>Bacteria</taxon>
        <taxon>Pseudomonadati</taxon>
        <taxon>Verrucomicrobiota</taxon>
        <taxon>Methylacidiphilae</taxon>
        <taxon>Methylacidiphilales</taxon>
        <taxon>Methylacidiphilaceae</taxon>
        <taxon>Candidatus Methylacidithermus</taxon>
    </lineage>
</organism>
<dbReference type="InterPro" id="IPR014017">
    <property type="entry name" value="DNA_helicase_UvrD-like_C"/>
</dbReference>
<dbReference type="PROSITE" id="PS51198">
    <property type="entry name" value="UVRD_HELICASE_ATP_BIND"/>
    <property type="match status" value="1"/>
</dbReference>
<feature type="domain" description="UvrD-like helicase C-terminal" evidence="12">
    <location>
        <begin position="293"/>
        <end position="551"/>
    </location>
</feature>
<evidence type="ECO:0000256" key="5">
    <source>
        <dbReference type="ARBA" id="ARBA00022840"/>
    </source>
</evidence>
<evidence type="ECO:0000256" key="3">
    <source>
        <dbReference type="ARBA" id="ARBA00022801"/>
    </source>
</evidence>
<keyword evidence="14" id="KW-1185">Reference proteome</keyword>
<dbReference type="Pfam" id="PF13361">
    <property type="entry name" value="UvrD_C"/>
    <property type="match status" value="1"/>
</dbReference>
<protein>
    <recommendedName>
        <fullName evidence="8">DNA 3'-5' helicase</fullName>
        <ecNumber evidence="8">5.6.2.4</ecNumber>
    </recommendedName>
</protein>
<keyword evidence="5 10" id="KW-0067">ATP-binding</keyword>
<dbReference type="GO" id="GO:0000725">
    <property type="term" value="P:recombinational repair"/>
    <property type="evidence" value="ECO:0007669"/>
    <property type="project" value="TreeGrafter"/>
</dbReference>
<reference evidence="13" key="1">
    <citation type="submission" date="2021-02" db="EMBL/GenBank/DDBJ databases">
        <authorList>
            <person name="Cremers G."/>
            <person name="Picone N."/>
        </authorList>
    </citation>
    <scope>NUCLEOTIDE SEQUENCE</scope>
    <source>
        <strain evidence="13">PQ17</strain>
    </source>
</reference>
<dbReference type="PROSITE" id="PS51217">
    <property type="entry name" value="UVRD_HELICASE_CTER"/>
    <property type="match status" value="1"/>
</dbReference>
<dbReference type="AlphaFoldDB" id="A0A8J2FSD6"/>
<dbReference type="GO" id="GO:0016787">
    <property type="term" value="F:hydrolase activity"/>
    <property type="evidence" value="ECO:0007669"/>
    <property type="project" value="UniProtKB-UniRule"/>
</dbReference>
<evidence type="ECO:0000256" key="9">
    <source>
        <dbReference type="ARBA" id="ARBA00048988"/>
    </source>
</evidence>
<dbReference type="Gene3D" id="3.40.50.300">
    <property type="entry name" value="P-loop containing nucleotide triphosphate hydrolases"/>
    <property type="match status" value="2"/>
</dbReference>
<comment type="catalytic activity">
    <reaction evidence="9">
        <text>ATP + H2O = ADP + phosphate + H(+)</text>
        <dbReference type="Rhea" id="RHEA:13065"/>
        <dbReference type="ChEBI" id="CHEBI:15377"/>
        <dbReference type="ChEBI" id="CHEBI:15378"/>
        <dbReference type="ChEBI" id="CHEBI:30616"/>
        <dbReference type="ChEBI" id="CHEBI:43474"/>
        <dbReference type="ChEBI" id="CHEBI:456216"/>
        <dbReference type="EC" id="5.6.2.4"/>
    </reaction>
</comment>
<evidence type="ECO:0000259" key="11">
    <source>
        <dbReference type="PROSITE" id="PS51198"/>
    </source>
</evidence>
<dbReference type="RefSeq" id="WP_174581890.1">
    <property type="nucleotide sequence ID" value="NZ_CAJNOB010000012.1"/>
</dbReference>
<sequence>MEPPYLSGLNPQQKAAVTAPCGPILVIAGAGSGKTRTLSCRVAYLLDQGIPPDRVLLATFTNKAAREMIDRVTKLVPVDASRIWGGTFHHIGHRLLRRHSERLRIDPHFTIIDREDAEHLLAECCQELGYSRKEGRFIPKAAVLLELFSLSIGTRRTLETVLAERLPEALLVQKEIGEIWEAYRNKKRASRLLDYDDLLWFAFELLRNDSFLREHYQEKFLHILVDEYQDTNRLQSDLVDLLAQRHRNLMVVGDDAQSIYSWRGAEARNILSFPQRYPDAFRISIEVNYRSAPAILELANRAIEQNIRQFPKRLRPAPFAPKGMQPLLVVAHDPTEQAAFVGWQLSKLAEQGIPWHEMAVLYRAHFHSLEVQMELVRLGIDFEVTSGLRFFEQAHIKDIAAFLRLVVNPKDEVAFRRVATLMPGIGPKTAARLWLEVSRGKDLGQIVPPASALPTWTTWYSLHQELLNLVHRPDAQVKLIVERFYDSYARLSYPDAESRLEDVKELANFAKGFKHTEEMLAELSLLTNLEAPRKGEDKSLVRLSTIHQAKGLEWRIVFVIMLCEGLFPAARSLTIPHGEEEERRLFYVAITRAKEGLFLVYPRFRPEVERGKLKPSRFLEELSSKLLETRQAKDFWTGS</sequence>
<dbReference type="GO" id="GO:0003677">
    <property type="term" value="F:DNA binding"/>
    <property type="evidence" value="ECO:0007669"/>
    <property type="project" value="InterPro"/>
</dbReference>
<feature type="binding site" evidence="10">
    <location>
        <begin position="28"/>
        <end position="35"/>
    </location>
    <ligand>
        <name>ATP</name>
        <dbReference type="ChEBI" id="CHEBI:30616"/>
    </ligand>
</feature>
<evidence type="ECO:0000313" key="14">
    <source>
        <dbReference type="Proteomes" id="UP000663859"/>
    </source>
</evidence>
<feature type="domain" description="UvrD-like helicase ATP-binding" evidence="11">
    <location>
        <begin position="7"/>
        <end position="292"/>
    </location>
</feature>
<evidence type="ECO:0000256" key="10">
    <source>
        <dbReference type="PROSITE-ProRule" id="PRU00560"/>
    </source>
</evidence>
<comment type="similarity">
    <text evidence="1">Belongs to the helicase family. UvrD subfamily.</text>
</comment>
<evidence type="ECO:0000256" key="4">
    <source>
        <dbReference type="ARBA" id="ARBA00022806"/>
    </source>
</evidence>
<dbReference type="GO" id="GO:0005524">
    <property type="term" value="F:ATP binding"/>
    <property type="evidence" value="ECO:0007669"/>
    <property type="project" value="UniProtKB-UniRule"/>
</dbReference>
<evidence type="ECO:0000256" key="6">
    <source>
        <dbReference type="ARBA" id="ARBA00023235"/>
    </source>
</evidence>
<keyword evidence="3 10" id="KW-0378">Hydrolase</keyword>
<dbReference type="InterPro" id="IPR000212">
    <property type="entry name" value="DNA_helicase_UvrD/REP"/>
</dbReference>
<dbReference type="InterPro" id="IPR027417">
    <property type="entry name" value="P-loop_NTPase"/>
</dbReference>
<dbReference type="Gene3D" id="1.10.10.160">
    <property type="match status" value="1"/>
</dbReference>